<dbReference type="SUPFAM" id="SSF57903">
    <property type="entry name" value="FYVE/PHD zinc finger"/>
    <property type="match status" value="1"/>
</dbReference>
<keyword evidence="3" id="KW-0862">Zinc</keyword>
<dbReference type="InterPro" id="IPR019786">
    <property type="entry name" value="Zinc_finger_PHD-type_CS"/>
</dbReference>
<sequence length="390" mass="42470">MTYHTFSGALCFSADSESSDPHNTGEYACPSCSPEVTFDADSAHLALAHIGSHILFDPHVERELEPCGMCLRSFVACRTYLKKTRGRNATFSIDHDKTSCVNPIKFRYGVAREFRADTAPSTNHPIECPLCERGSPAVWSYNFEAHLKRVHTPAAYEGYQGQYKLTNAESAAMETIWRNRRIRAPQTSKKGKEVPVVISAAHSVHAATSTTICELEPEAESSSSSDSEESFDENRANSDDDDAALAAPLLARPSLDTSTGPSSSGVIDESLANSDDDDAALAAPLLARPSLDAGLSSLGDIALNPFIPPAGVPAIADDAEAGSRRSARKRKARDTDDPKVCYCGERVLPSEPDIIKCTARGCETVLFHLKCSRAPLQRRQHWRCEPCRER</sequence>
<dbReference type="OrthoDB" id="2953545at2759"/>
<dbReference type="RefSeq" id="XP_007768825.1">
    <property type="nucleotide sequence ID" value="XM_007770635.1"/>
</dbReference>
<gene>
    <name evidence="5" type="ORF">CONPUDRAFT_124616</name>
</gene>
<feature type="compositionally biased region" description="Low complexity" evidence="4">
    <location>
        <begin position="244"/>
        <end position="256"/>
    </location>
</feature>
<keyword evidence="2" id="KW-0863">Zinc-finger</keyword>
<dbReference type="PROSITE" id="PS01359">
    <property type="entry name" value="ZF_PHD_1"/>
    <property type="match status" value="1"/>
</dbReference>
<reference evidence="6" key="1">
    <citation type="journal article" date="2012" name="Science">
        <title>The Paleozoic origin of enzymatic lignin decomposition reconstructed from 31 fungal genomes.</title>
        <authorList>
            <person name="Floudas D."/>
            <person name="Binder M."/>
            <person name="Riley R."/>
            <person name="Barry K."/>
            <person name="Blanchette R.A."/>
            <person name="Henrissat B."/>
            <person name="Martinez A.T."/>
            <person name="Otillar R."/>
            <person name="Spatafora J.W."/>
            <person name="Yadav J.S."/>
            <person name="Aerts A."/>
            <person name="Benoit I."/>
            <person name="Boyd A."/>
            <person name="Carlson A."/>
            <person name="Copeland A."/>
            <person name="Coutinho P.M."/>
            <person name="de Vries R.P."/>
            <person name="Ferreira P."/>
            <person name="Findley K."/>
            <person name="Foster B."/>
            <person name="Gaskell J."/>
            <person name="Glotzer D."/>
            <person name="Gorecki P."/>
            <person name="Heitman J."/>
            <person name="Hesse C."/>
            <person name="Hori C."/>
            <person name="Igarashi K."/>
            <person name="Jurgens J.A."/>
            <person name="Kallen N."/>
            <person name="Kersten P."/>
            <person name="Kohler A."/>
            <person name="Kuees U."/>
            <person name="Kumar T.K.A."/>
            <person name="Kuo A."/>
            <person name="LaButti K."/>
            <person name="Larrondo L.F."/>
            <person name="Lindquist E."/>
            <person name="Ling A."/>
            <person name="Lombard V."/>
            <person name="Lucas S."/>
            <person name="Lundell T."/>
            <person name="Martin R."/>
            <person name="McLaughlin D.J."/>
            <person name="Morgenstern I."/>
            <person name="Morin E."/>
            <person name="Murat C."/>
            <person name="Nagy L.G."/>
            <person name="Nolan M."/>
            <person name="Ohm R.A."/>
            <person name="Patyshakuliyeva A."/>
            <person name="Rokas A."/>
            <person name="Ruiz-Duenas F.J."/>
            <person name="Sabat G."/>
            <person name="Salamov A."/>
            <person name="Samejima M."/>
            <person name="Schmutz J."/>
            <person name="Slot J.C."/>
            <person name="St John F."/>
            <person name="Stenlid J."/>
            <person name="Sun H."/>
            <person name="Sun S."/>
            <person name="Syed K."/>
            <person name="Tsang A."/>
            <person name="Wiebenga A."/>
            <person name="Young D."/>
            <person name="Pisabarro A."/>
            <person name="Eastwood D.C."/>
            <person name="Martin F."/>
            <person name="Cullen D."/>
            <person name="Grigoriev I.V."/>
            <person name="Hibbett D.S."/>
        </authorList>
    </citation>
    <scope>NUCLEOTIDE SEQUENCE [LARGE SCALE GENOMIC DNA]</scope>
    <source>
        <strain evidence="6">RWD-64-598 SS2</strain>
    </source>
</reference>
<dbReference type="GO" id="GO:0008270">
    <property type="term" value="F:zinc ion binding"/>
    <property type="evidence" value="ECO:0007669"/>
    <property type="project" value="UniProtKB-KW"/>
</dbReference>
<dbReference type="InterPro" id="IPR011011">
    <property type="entry name" value="Znf_FYVE_PHD"/>
</dbReference>
<feature type="compositionally biased region" description="Low complexity" evidence="4">
    <location>
        <begin position="209"/>
        <end position="225"/>
    </location>
</feature>
<dbReference type="InterPro" id="IPR013083">
    <property type="entry name" value="Znf_RING/FYVE/PHD"/>
</dbReference>
<keyword evidence="1" id="KW-0479">Metal-binding</keyword>
<organism evidence="5 6">
    <name type="scientific">Coniophora puteana (strain RWD-64-598)</name>
    <name type="common">Brown rot fungus</name>
    <dbReference type="NCBI Taxonomy" id="741705"/>
    <lineage>
        <taxon>Eukaryota</taxon>
        <taxon>Fungi</taxon>
        <taxon>Dikarya</taxon>
        <taxon>Basidiomycota</taxon>
        <taxon>Agaricomycotina</taxon>
        <taxon>Agaricomycetes</taxon>
        <taxon>Agaricomycetidae</taxon>
        <taxon>Boletales</taxon>
        <taxon>Coniophorineae</taxon>
        <taxon>Coniophoraceae</taxon>
        <taxon>Coniophora</taxon>
    </lineage>
</organism>
<feature type="region of interest" description="Disordered" evidence="4">
    <location>
        <begin position="209"/>
        <end position="271"/>
    </location>
</feature>
<dbReference type="AlphaFoldDB" id="A0A5M3MR00"/>
<comment type="caution">
    <text evidence="5">The sequence shown here is derived from an EMBL/GenBank/DDBJ whole genome shotgun (WGS) entry which is preliminary data.</text>
</comment>
<dbReference type="Gene3D" id="3.30.40.10">
    <property type="entry name" value="Zinc/RING finger domain, C3HC4 (zinc finger)"/>
    <property type="match status" value="1"/>
</dbReference>
<name>A0A5M3MR00_CONPW</name>
<evidence type="ECO:0000256" key="3">
    <source>
        <dbReference type="ARBA" id="ARBA00022833"/>
    </source>
</evidence>
<dbReference type="EMBL" id="JH711578">
    <property type="protein sequence ID" value="EIW81500.1"/>
    <property type="molecule type" value="Genomic_DNA"/>
</dbReference>
<evidence type="ECO:0000256" key="2">
    <source>
        <dbReference type="ARBA" id="ARBA00022771"/>
    </source>
</evidence>
<dbReference type="Proteomes" id="UP000053558">
    <property type="component" value="Unassembled WGS sequence"/>
</dbReference>
<evidence type="ECO:0008006" key="7">
    <source>
        <dbReference type="Google" id="ProtNLM"/>
    </source>
</evidence>
<keyword evidence="6" id="KW-1185">Reference proteome</keyword>
<dbReference type="OMA" id="AAMETIW"/>
<evidence type="ECO:0000313" key="6">
    <source>
        <dbReference type="Proteomes" id="UP000053558"/>
    </source>
</evidence>
<evidence type="ECO:0000313" key="5">
    <source>
        <dbReference type="EMBL" id="EIW81500.1"/>
    </source>
</evidence>
<evidence type="ECO:0000256" key="4">
    <source>
        <dbReference type="SAM" id="MobiDB-lite"/>
    </source>
</evidence>
<accession>A0A5M3MR00</accession>
<protein>
    <recommendedName>
        <fullName evidence="7">Zinc finger PHD-type domain-containing protein</fullName>
    </recommendedName>
</protein>
<dbReference type="KEGG" id="cput:CONPUDRAFT_124616"/>
<evidence type="ECO:0000256" key="1">
    <source>
        <dbReference type="ARBA" id="ARBA00022723"/>
    </source>
</evidence>
<dbReference type="GeneID" id="19199839"/>
<proteinExistence type="predicted"/>